<dbReference type="InterPro" id="IPR027383">
    <property type="entry name" value="Znf_put"/>
</dbReference>
<dbReference type="EMBL" id="VDCQ01000041">
    <property type="protein sequence ID" value="TNJ63584.1"/>
    <property type="molecule type" value="Genomic_DNA"/>
</dbReference>
<reference evidence="5 6" key="1">
    <citation type="submission" date="2019-05" db="EMBL/GenBank/DDBJ databases">
        <title>We sequenced the genome of Paenibacillus hemerocallicola KCTC 33185 for further insight into its adaptation and study the phylogeny of Paenibacillus.</title>
        <authorList>
            <person name="Narsing Rao M.P."/>
        </authorList>
    </citation>
    <scope>NUCLEOTIDE SEQUENCE [LARGE SCALE GENOMIC DNA]</scope>
    <source>
        <strain evidence="5 6">KCTC 33185</strain>
    </source>
</reference>
<comment type="similarity">
    <text evidence="1">Belongs to the zinc-associated anti-sigma factor (ZAS) superfamily. Anti-sigma-W factor family.</text>
</comment>
<keyword evidence="3" id="KW-1133">Transmembrane helix</keyword>
<protein>
    <recommendedName>
        <fullName evidence="2">Anti-sigma-W factor RsiW</fullName>
    </recommendedName>
</protein>
<proteinExistence type="inferred from homology"/>
<evidence type="ECO:0000256" key="1">
    <source>
        <dbReference type="ARBA" id="ARBA00024353"/>
    </source>
</evidence>
<dbReference type="Pfam" id="PF13490">
    <property type="entry name" value="zf-HC2"/>
    <property type="match status" value="1"/>
</dbReference>
<keyword evidence="3" id="KW-0472">Membrane</keyword>
<sequence length="200" mass="22922">MKCQDVQEWLGAYWDLPENDDRRRAVDEHIRHCDSCREEFEIWEESTQLIRSTVGSVDRRIEYVPVSGQVMRRIYADESWRIPVPQRLYAFSYKMRRNLTAVVALCMTLFVFGFVLSIMGVGVEDKSPRYGMKPVASVSTDVHNVSVKSKTLPVATASLKDPYMVTMGPFRSVPDYMVVVSLLGLTGTILIMNWLSRTKT</sequence>
<keyword evidence="6" id="KW-1185">Reference proteome</keyword>
<organism evidence="5 6">
    <name type="scientific">Paenibacillus hemerocallicola</name>
    <dbReference type="NCBI Taxonomy" id="1172614"/>
    <lineage>
        <taxon>Bacteria</taxon>
        <taxon>Bacillati</taxon>
        <taxon>Bacillota</taxon>
        <taxon>Bacilli</taxon>
        <taxon>Bacillales</taxon>
        <taxon>Paenibacillaceae</taxon>
        <taxon>Paenibacillus</taxon>
    </lineage>
</organism>
<dbReference type="AlphaFoldDB" id="A0A5C4T3E0"/>
<dbReference type="RefSeq" id="WP_139604999.1">
    <property type="nucleotide sequence ID" value="NZ_VDCQ01000041.1"/>
</dbReference>
<keyword evidence="3" id="KW-0812">Transmembrane</keyword>
<name>A0A5C4T3E0_9BACL</name>
<feature type="transmembrane region" description="Helical" evidence="3">
    <location>
        <begin position="99"/>
        <end position="123"/>
    </location>
</feature>
<feature type="domain" description="Putative zinc-finger" evidence="4">
    <location>
        <begin position="3"/>
        <end position="37"/>
    </location>
</feature>
<dbReference type="OrthoDB" id="2679416at2"/>
<accession>A0A5C4T3E0</accession>
<evidence type="ECO:0000256" key="3">
    <source>
        <dbReference type="SAM" id="Phobius"/>
    </source>
</evidence>
<comment type="caution">
    <text evidence="5">The sequence shown here is derived from an EMBL/GenBank/DDBJ whole genome shotgun (WGS) entry which is preliminary data.</text>
</comment>
<dbReference type="Proteomes" id="UP000307943">
    <property type="component" value="Unassembled WGS sequence"/>
</dbReference>
<feature type="transmembrane region" description="Helical" evidence="3">
    <location>
        <begin position="176"/>
        <end position="195"/>
    </location>
</feature>
<gene>
    <name evidence="5" type="ORF">FE784_25050</name>
</gene>
<evidence type="ECO:0000259" key="4">
    <source>
        <dbReference type="Pfam" id="PF13490"/>
    </source>
</evidence>
<evidence type="ECO:0000313" key="6">
    <source>
        <dbReference type="Proteomes" id="UP000307943"/>
    </source>
</evidence>
<evidence type="ECO:0000313" key="5">
    <source>
        <dbReference type="EMBL" id="TNJ63584.1"/>
    </source>
</evidence>
<dbReference type="InterPro" id="IPR041916">
    <property type="entry name" value="Anti_sigma_zinc_sf"/>
</dbReference>
<dbReference type="Gene3D" id="1.10.10.1320">
    <property type="entry name" value="Anti-sigma factor, zinc-finger domain"/>
    <property type="match status" value="1"/>
</dbReference>
<evidence type="ECO:0000256" key="2">
    <source>
        <dbReference type="ARBA" id="ARBA00024438"/>
    </source>
</evidence>